<reference evidence="3" key="1">
    <citation type="submission" date="2013-01" db="EMBL/GenBank/DDBJ databases">
        <title>Draft Genome Sequence of a Mulberry Tree, Morus notabilis C.K. Schneid.</title>
        <authorList>
            <person name="He N."/>
            <person name="Zhao S."/>
        </authorList>
    </citation>
    <scope>NUCLEOTIDE SEQUENCE</scope>
</reference>
<gene>
    <name evidence="2" type="ORF">L484_002919</name>
</gene>
<proteinExistence type="predicted"/>
<sequence length="61" mass="6539">MLFNSVRLVGLSQYVGLICCERTSFKLKGSGPTLDPRPVTPGPKAPEVLPSDNKILTDLAP</sequence>
<evidence type="ECO:0000313" key="3">
    <source>
        <dbReference type="Proteomes" id="UP000030645"/>
    </source>
</evidence>
<dbReference type="EMBL" id="KE344038">
    <property type="protein sequence ID" value="EXB51368.1"/>
    <property type="molecule type" value="Genomic_DNA"/>
</dbReference>
<dbReference type="Proteomes" id="UP000030645">
    <property type="component" value="Unassembled WGS sequence"/>
</dbReference>
<evidence type="ECO:0000256" key="1">
    <source>
        <dbReference type="SAM" id="MobiDB-lite"/>
    </source>
</evidence>
<feature type="region of interest" description="Disordered" evidence="1">
    <location>
        <begin position="27"/>
        <end position="61"/>
    </location>
</feature>
<keyword evidence="3" id="KW-1185">Reference proteome</keyword>
<accession>W9RD62</accession>
<dbReference type="AlphaFoldDB" id="W9RD62"/>
<name>W9RD62_9ROSA</name>
<protein>
    <submittedName>
        <fullName evidence="2">Uncharacterized protein</fullName>
    </submittedName>
</protein>
<organism evidence="2 3">
    <name type="scientific">Morus notabilis</name>
    <dbReference type="NCBI Taxonomy" id="981085"/>
    <lineage>
        <taxon>Eukaryota</taxon>
        <taxon>Viridiplantae</taxon>
        <taxon>Streptophyta</taxon>
        <taxon>Embryophyta</taxon>
        <taxon>Tracheophyta</taxon>
        <taxon>Spermatophyta</taxon>
        <taxon>Magnoliopsida</taxon>
        <taxon>eudicotyledons</taxon>
        <taxon>Gunneridae</taxon>
        <taxon>Pentapetalae</taxon>
        <taxon>rosids</taxon>
        <taxon>fabids</taxon>
        <taxon>Rosales</taxon>
        <taxon>Moraceae</taxon>
        <taxon>Moreae</taxon>
        <taxon>Morus</taxon>
    </lineage>
</organism>
<evidence type="ECO:0000313" key="2">
    <source>
        <dbReference type="EMBL" id="EXB51368.1"/>
    </source>
</evidence>